<evidence type="ECO:0000313" key="13">
    <source>
        <dbReference type="EMBL" id="CAH3042331.1"/>
    </source>
</evidence>
<dbReference type="EMBL" id="CALNXK010000010">
    <property type="protein sequence ID" value="CAH3042331.1"/>
    <property type="molecule type" value="Genomic_DNA"/>
</dbReference>
<feature type="transmembrane region" description="Helical" evidence="11">
    <location>
        <begin position="1040"/>
        <end position="1060"/>
    </location>
</feature>
<keyword evidence="14" id="KW-1185">Reference proteome</keyword>
<feature type="transmembrane region" description="Helical" evidence="11">
    <location>
        <begin position="508"/>
        <end position="526"/>
    </location>
</feature>
<dbReference type="InterPro" id="IPR017850">
    <property type="entry name" value="Alkaline_phosphatase_core_sf"/>
</dbReference>
<feature type="transmembrane region" description="Helical" evidence="11">
    <location>
        <begin position="776"/>
        <end position="804"/>
    </location>
</feature>
<keyword evidence="7" id="KW-0256">Endoplasmic reticulum</keyword>
<comment type="caution">
    <text evidence="13">The sequence shown here is derived from an EMBL/GenBank/DDBJ whole genome shotgun (WGS) entry which is preliminary data.</text>
</comment>
<comment type="similarity">
    <text evidence="3">Belongs to the PIGG/PIGN/PIGO family. PIGO subfamily.</text>
</comment>
<evidence type="ECO:0000256" key="6">
    <source>
        <dbReference type="ARBA" id="ARBA00022692"/>
    </source>
</evidence>
<keyword evidence="5" id="KW-0808">Transferase</keyword>
<feature type="transmembrane region" description="Helical" evidence="11">
    <location>
        <begin position="972"/>
        <end position="1000"/>
    </location>
</feature>
<evidence type="ECO:0000256" key="3">
    <source>
        <dbReference type="ARBA" id="ARBA00008695"/>
    </source>
</evidence>
<keyword evidence="10" id="KW-0325">Glycoprotein</keyword>
<dbReference type="CDD" id="cd16023">
    <property type="entry name" value="GPI_EPT_3"/>
    <property type="match status" value="1"/>
</dbReference>
<comment type="subcellular location">
    <subcellularLocation>
        <location evidence="1">Endoplasmic reticulum membrane</location>
        <topology evidence="1">Multi-pass membrane protein</topology>
    </subcellularLocation>
</comment>
<feature type="transmembrane region" description="Helical" evidence="11">
    <location>
        <begin position="601"/>
        <end position="619"/>
    </location>
</feature>
<keyword evidence="8 11" id="KW-1133">Transmembrane helix</keyword>
<name>A0ABN8N5Z3_9CNID</name>
<proteinExistence type="inferred from homology"/>
<dbReference type="Gene3D" id="3.40.720.10">
    <property type="entry name" value="Alkaline Phosphatase, subunit A"/>
    <property type="match status" value="1"/>
</dbReference>
<dbReference type="InterPro" id="IPR039524">
    <property type="entry name" value="PIGO/GPI13"/>
</dbReference>
<evidence type="ECO:0000256" key="2">
    <source>
        <dbReference type="ARBA" id="ARBA00004687"/>
    </source>
</evidence>
<dbReference type="SUPFAM" id="SSF53649">
    <property type="entry name" value="Alkaline phosphatase-like"/>
    <property type="match status" value="1"/>
</dbReference>
<feature type="domain" description="GPI ethanolamine phosphate transferase 2 C-terminal" evidence="12">
    <location>
        <begin position="938"/>
        <end position="1078"/>
    </location>
</feature>
<comment type="pathway">
    <text evidence="2">Glycolipid biosynthesis; glycosylphosphatidylinositol-anchor biosynthesis.</text>
</comment>
<dbReference type="PANTHER" id="PTHR23071:SF1">
    <property type="entry name" value="GPI ETHANOLAMINE PHOSPHATE TRANSFERASE 3"/>
    <property type="match status" value="1"/>
</dbReference>
<keyword evidence="6 11" id="KW-0812">Transmembrane</keyword>
<evidence type="ECO:0000259" key="12">
    <source>
        <dbReference type="Pfam" id="PF19316"/>
    </source>
</evidence>
<feature type="transmembrane region" description="Helical" evidence="11">
    <location>
        <begin position="532"/>
        <end position="552"/>
    </location>
</feature>
<accession>A0ABN8N5Z3</accession>
<protein>
    <recommendedName>
        <fullName evidence="12">GPI ethanolamine phosphate transferase 2 C-terminal domain-containing protein</fullName>
    </recommendedName>
</protein>
<evidence type="ECO:0000256" key="9">
    <source>
        <dbReference type="ARBA" id="ARBA00023136"/>
    </source>
</evidence>
<dbReference type="Pfam" id="PF01663">
    <property type="entry name" value="Phosphodiest"/>
    <property type="match status" value="1"/>
</dbReference>
<feature type="transmembrane region" description="Helical" evidence="11">
    <location>
        <begin position="573"/>
        <end position="595"/>
    </location>
</feature>
<sequence length="1121" mass="126505">MGYGLKLLALFSFVSFLYVAGIFLFTRGFLLKRLVINEYSQCKETPNFLLSDIQYSSDADGCWLKKRYEKAVILIIDALRYDFTVYNETLDEQEPLPYRNKLKVIHEVLEKKPENGALFRFVADPPTTTMQRLKGITTGSLPTFVDAGRNFASSNITEDHIISQLKSLQKNITFMGDDTWESLFPGLFHKSYPFPSFNVMDLHTVDNGVIAHLIPELKSKDWDVLIGHFLGVDHCGHKYGPNHPEMASKLTQMDTILRDVIETLDEDTVLFLMGDHGMTRTGDHGGDSNDEVDAALFVYSPKPLVTCNMKWKRTTKVSQIDLVPTFSLLLGLPIPFGSLGTIIPDLFCHEDAVISEALSTNHLNRSKLREVLNFLQRIAAFELNAKQVHRYLSTYTSLSTEISMSALKELERILNNATSFVSEIKHVMDRVEGVEGLTEKLTDEELVHLHERLTYSEELFVDYLSRAKALCQSLWAKFDLNLVYAGISVLFIAITSVGVILVNRNVKLSVLVIVSLLSLVISSVVTSFNCEVVIVIITFFISGLILGVSVFLRRMIVKKTLESNGGFFKRLSADSILALALCVFQFAASFSNSFVVNEDKIVAFFIQALITVKCVQGLWKSGLWENRRLLQRQSLKKSGKKEARRPSVNGFLIRLSLTWITFEIITRTAEGLKGCREEQWYCVPSDFLKPLSALTEESSASSNRFLLTVLCTGVVPLSVQQWLRYQGNLNGPSFLVLCVKYALPFSFLLMCAHWALQIVPQEMNSLLPEIQLWQQIILPQVVYCLCVVTFVCLLYSPLCIYTVFRGRKNSWTETIDSLQNVEDSSKIIHALFREIKQKMDDVDGKKHHVEDGTRDGESTPMVYGLATVYSSAVLVLSLAILLPLMMLLGNGMSLSLALMCAQILLLLEVHGLSQDLESQKIDGSIPDPSWSVVVLWHFLASYYFYCTGHQATIPSIRFEAAFIGFPGDMENIVLPGLLILLNTFAGPVFFAVSLPLLLFWPQIPNRLLGTGNKNGQQSSKGEFDWIEAPELLRTRMFRLIVMYQMLNGVKLLGTCCSAALHRRHLMVWKIFAPRFVFEGVSFLLTTIVLAASFLSVLRVDQALRSWFKRLETSDEWKNKNR</sequence>
<gene>
    <name evidence="13" type="ORF">PLOB_00000879</name>
</gene>
<feature type="transmembrane region" description="Helical" evidence="11">
    <location>
        <begin position="482"/>
        <end position="501"/>
    </location>
</feature>
<dbReference type="PANTHER" id="PTHR23071">
    <property type="entry name" value="PHOSPHATIDYLINOSITOL GLYCAN"/>
    <property type="match status" value="1"/>
</dbReference>
<evidence type="ECO:0000256" key="5">
    <source>
        <dbReference type="ARBA" id="ARBA00022679"/>
    </source>
</evidence>
<evidence type="ECO:0000256" key="11">
    <source>
        <dbReference type="SAM" id="Phobius"/>
    </source>
</evidence>
<organism evidence="13 14">
    <name type="scientific">Porites lobata</name>
    <dbReference type="NCBI Taxonomy" id="104759"/>
    <lineage>
        <taxon>Eukaryota</taxon>
        <taxon>Metazoa</taxon>
        <taxon>Cnidaria</taxon>
        <taxon>Anthozoa</taxon>
        <taxon>Hexacorallia</taxon>
        <taxon>Scleractinia</taxon>
        <taxon>Fungiina</taxon>
        <taxon>Poritidae</taxon>
        <taxon>Porites</taxon>
    </lineage>
</organism>
<keyword evidence="4" id="KW-0337">GPI-anchor biosynthesis</keyword>
<dbReference type="InterPro" id="IPR002591">
    <property type="entry name" value="Phosphodiest/P_Trfase"/>
</dbReference>
<evidence type="ECO:0000256" key="10">
    <source>
        <dbReference type="ARBA" id="ARBA00023180"/>
    </source>
</evidence>
<feature type="transmembrane region" description="Helical" evidence="11">
    <location>
        <begin position="7"/>
        <end position="30"/>
    </location>
</feature>
<dbReference type="InterPro" id="IPR037675">
    <property type="entry name" value="PIG-O_N"/>
</dbReference>
<feature type="transmembrane region" description="Helical" evidence="11">
    <location>
        <begin position="734"/>
        <end position="756"/>
    </location>
</feature>
<dbReference type="InterPro" id="IPR045687">
    <property type="entry name" value="PIGG/GPI7_C"/>
</dbReference>
<evidence type="ECO:0000256" key="4">
    <source>
        <dbReference type="ARBA" id="ARBA00022502"/>
    </source>
</evidence>
<feature type="transmembrane region" description="Helical" evidence="11">
    <location>
        <begin position="862"/>
        <end position="882"/>
    </location>
</feature>
<dbReference type="Proteomes" id="UP001159405">
    <property type="component" value="Unassembled WGS sequence"/>
</dbReference>
<feature type="transmembrane region" description="Helical" evidence="11">
    <location>
        <begin position="1080"/>
        <end position="1099"/>
    </location>
</feature>
<evidence type="ECO:0000256" key="1">
    <source>
        <dbReference type="ARBA" id="ARBA00004477"/>
    </source>
</evidence>
<reference evidence="13 14" key="1">
    <citation type="submission" date="2022-05" db="EMBL/GenBank/DDBJ databases">
        <authorList>
            <consortium name="Genoscope - CEA"/>
            <person name="William W."/>
        </authorList>
    </citation>
    <scope>NUCLEOTIDE SEQUENCE [LARGE SCALE GENOMIC DNA]</scope>
</reference>
<evidence type="ECO:0000256" key="8">
    <source>
        <dbReference type="ARBA" id="ARBA00022989"/>
    </source>
</evidence>
<evidence type="ECO:0000313" key="14">
    <source>
        <dbReference type="Proteomes" id="UP001159405"/>
    </source>
</evidence>
<evidence type="ECO:0000256" key="7">
    <source>
        <dbReference type="ARBA" id="ARBA00022824"/>
    </source>
</evidence>
<dbReference type="Pfam" id="PF19316">
    <property type="entry name" value="PIGO_PIGG"/>
    <property type="match status" value="1"/>
</dbReference>
<keyword evidence="9 11" id="KW-0472">Membrane</keyword>